<feature type="compositionally biased region" description="Polar residues" evidence="1">
    <location>
        <begin position="277"/>
        <end position="288"/>
    </location>
</feature>
<evidence type="ECO:0000256" key="1">
    <source>
        <dbReference type="SAM" id="MobiDB-lite"/>
    </source>
</evidence>
<dbReference type="EMBL" id="DS547132">
    <property type="protein sequence ID" value="EDR02170.1"/>
    <property type="molecule type" value="Genomic_DNA"/>
</dbReference>
<feature type="compositionally biased region" description="Low complexity" evidence="1">
    <location>
        <begin position="1032"/>
        <end position="1042"/>
    </location>
</feature>
<feature type="compositionally biased region" description="Low complexity" evidence="1">
    <location>
        <begin position="1098"/>
        <end position="1118"/>
    </location>
</feature>
<organism evidence="3">
    <name type="scientific">Laccaria bicolor (strain S238N-H82 / ATCC MYA-4686)</name>
    <name type="common">Bicoloured deceiver</name>
    <name type="synonym">Laccaria laccata var. bicolor</name>
    <dbReference type="NCBI Taxonomy" id="486041"/>
    <lineage>
        <taxon>Eukaryota</taxon>
        <taxon>Fungi</taxon>
        <taxon>Dikarya</taxon>
        <taxon>Basidiomycota</taxon>
        <taxon>Agaricomycotina</taxon>
        <taxon>Agaricomycetes</taxon>
        <taxon>Agaricomycetidae</taxon>
        <taxon>Agaricales</taxon>
        <taxon>Agaricineae</taxon>
        <taxon>Hydnangiaceae</taxon>
        <taxon>Laccaria</taxon>
    </lineage>
</organism>
<feature type="compositionally biased region" description="Polar residues" evidence="1">
    <location>
        <begin position="449"/>
        <end position="463"/>
    </location>
</feature>
<feature type="region of interest" description="Disordered" evidence="1">
    <location>
        <begin position="952"/>
        <end position="978"/>
    </location>
</feature>
<accession>B0DT74</accession>
<feature type="compositionally biased region" description="Acidic residues" evidence="1">
    <location>
        <begin position="1127"/>
        <end position="1138"/>
    </location>
</feature>
<feature type="region of interest" description="Disordered" evidence="1">
    <location>
        <begin position="403"/>
        <end position="493"/>
    </location>
</feature>
<dbReference type="Proteomes" id="UP000001194">
    <property type="component" value="Unassembled WGS sequence"/>
</dbReference>
<feature type="compositionally biased region" description="Low complexity" evidence="1">
    <location>
        <begin position="783"/>
        <end position="797"/>
    </location>
</feature>
<name>B0DT74_LACBS</name>
<evidence type="ECO:0000313" key="3">
    <source>
        <dbReference type="Proteomes" id="UP000001194"/>
    </source>
</evidence>
<feature type="region of interest" description="Disordered" evidence="1">
    <location>
        <begin position="769"/>
        <end position="810"/>
    </location>
</feature>
<protein>
    <submittedName>
        <fullName evidence="2">Predicted protein</fullName>
    </submittedName>
</protein>
<dbReference type="GeneID" id="6082780"/>
<reference evidence="2 3" key="1">
    <citation type="journal article" date="2008" name="Nature">
        <title>The genome of Laccaria bicolor provides insights into mycorrhizal symbiosis.</title>
        <authorList>
            <person name="Martin F."/>
            <person name="Aerts A."/>
            <person name="Ahren D."/>
            <person name="Brun A."/>
            <person name="Danchin E.G.J."/>
            <person name="Duchaussoy F."/>
            <person name="Gibon J."/>
            <person name="Kohler A."/>
            <person name="Lindquist E."/>
            <person name="Pereda V."/>
            <person name="Salamov A."/>
            <person name="Shapiro H.J."/>
            <person name="Wuyts J."/>
            <person name="Blaudez D."/>
            <person name="Buee M."/>
            <person name="Brokstein P."/>
            <person name="Canbaeck B."/>
            <person name="Cohen D."/>
            <person name="Courty P.E."/>
            <person name="Coutinho P.M."/>
            <person name="Delaruelle C."/>
            <person name="Detter J.C."/>
            <person name="Deveau A."/>
            <person name="DiFazio S."/>
            <person name="Duplessis S."/>
            <person name="Fraissinet-Tachet L."/>
            <person name="Lucic E."/>
            <person name="Frey-Klett P."/>
            <person name="Fourrey C."/>
            <person name="Feussner I."/>
            <person name="Gay G."/>
            <person name="Grimwood J."/>
            <person name="Hoegger P.J."/>
            <person name="Jain P."/>
            <person name="Kilaru S."/>
            <person name="Labbe J."/>
            <person name="Lin Y.C."/>
            <person name="Legue V."/>
            <person name="Le Tacon F."/>
            <person name="Marmeisse R."/>
            <person name="Melayah D."/>
            <person name="Montanini B."/>
            <person name="Muratet M."/>
            <person name="Nehls U."/>
            <person name="Niculita-Hirzel H."/>
            <person name="Oudot-Le Secq M.P."/>
            <person name="Peter M."/>
            <person name="Quesneville H."/>
            <person name="Rajashekar B."/>
            <person name="Reich M."/>
            <person name="Rouhier N."/>
            <person name="Schmutz J."/>
            <person name="Yin T."/>
            <person name="Chalot M."/>
            <person name="Henrissat B."/>
            <person name="Kuees U."/>
            <person name="Lucas S."/>
            <person name="Van de Peer Y."/>
            <person name="Podila G.K."/>
            <person name="Polle A."/>
            <person name="Pukkila P.J."/>
            <person name="Richardson P.M."/>
            <person name="Rouze P."/>
            <person name="Sanders I.R."/>
            <person name="Stajich J.E."/>
            <person name="Tunlid A."/>
            <person name="Tuskan G."/>
            <person name="Grigoriev I.V."/>
        </authorList>
    </citation>
    <scope>NUCLEOTIDE SEQUENCE [LARGE SCALE GENOMIC DNA]</scope>
    <source>
        <strain evidence="3">S238N-H82 / ATCC MYA-4686</strain>
    </source>
</reference>
<feature type="compositionally biased region" description="Low complexity" evidence="1">
    <location>
        <begin position="306"/>
        <end position="316"/>
    </location>
</feature>
<feature type="compositionally biased region" description="Polar residues" evidence="1">
    <location>
        <begin position="868"/>
        <end position="889"/>
    </location>
</feature>
<sequence length="1183" mass="129476">MSSSPPPSPQEFYGPYPSRYTIYTGPFPNAMDEMMYIMFILQQLRFICLRFLTRDERGELGDEHQAAARFVRSVVTGFPVSFEDIPGSIRRIARSAGEYDTLYQPLPFVFGYNLQPQFQRAFAPPQPATAVQVDSLLNQNSAPSATGSANAPQVGAVPNLHQFFGTTSQLADNASHVLAAQTSHVVSDDLQATANAFQAAFDTSHTQVTSNTPQVAVNDSQIVEDASQVAATAPQVTDNVSRAAHFRQVLIKAREALANTGRRVIHPIPVIPKASQVVPNAPTTSSSPVAAHLPSHSRPLPPIPSPSVSQQTSSTPADKTKAVNPTALTVSSSAPAPVPRGDSEGKTKAAVTRTVVPLPSPRPGPRRCPSSITIQCHTRISGNGEVIREVVVTSNALANHLKRRREESEQALEEEEGKRHCGLGRGKPLQREGAFIDREGPQDDDDITPASSWNLPANDTTLSDVLPVNQEEQPVPDQDMGSEELEVPPSEPPQVDLVEQEIARLDEEDRLYHISNPFNQGISENNAAETSPSPRQNTPKEGSIVFPWDDPNRVSKSVLLKRGRQRAIRPRVGLPYKPPMNAFGQPRHLAGSTYHNYTPMTPMQRHGHLLDQERRLFDLWIARHQAKVPPRGRNNRRAAYTDLPPPLVNGDASYAKLFQVQYSHLFTEPSEEPPRNTWAPEVFEYYPTKLRDCLTAEEHSTASSTLDTSAIPPALPNNGETSSGARRMGTPLRRQYAFEWESHPKSGDPVVTSTQRDWEDQVHINTRVENARSNSSMEEKEQTAASTTSDTSTITQALPNNGEPSSRMQRMGTPLRRQYAFEWESHPENDGLVVISTQRDWEDQVLINTRVENARRDSLVEEKEQCAASPTSDTSTIPPAMPNNGQPSSGALRRGTPLRRQYAFEWENHPESGDPVVIPTQRDWEDQVHINTRVENARNAPHVSRTRELVNQIRASSAGPSASRSTMSPPPSTTVSASVGEGSIVSRLPSPSAPEAQLQVEAMDEDDDDMYATQEETDAHYARLARLEASRSTPSPTSSTSTIVEEEDSAATAANSSFPAFNPGNVPAAIVAGILSSTPSSSSLPSPSPSPSPPPSLRPTRQSSPSNSSTSSFSSEGSRGTKRSRSDDEEESADDTEEERATRRPRRALEESTPAKPSRLYGRLSGVKAVADSVRRAFKKKKN</sequence>
<feature type="compositionally biased region" description="Basic and acidic residues" evidence="1">
    <location>
        <begin position="1139"/>
        <end position="1150"/>
    </location>
</feature>
<feature type="compositionally biased region" description="Pro residues" evidence="1">
    <location>
        <begin position="1086"/>
        <end position="1097"/>
    </location>
</feature>
<keyword evidence="3" id="KW-1185">Reference proteome</keyword>
<dbReference type="RefSeq" id="XP_001887115.1">
    <property type="nucleotide sequence ID" value="XM_001887080.1"/>
</dbReference>
<dbReference type="OrthoDB" id="10563931at2759"/>
<dbReference type="KEGG" id="lbc:LACBIDRAFT_309858"/>
<feature type="compositionally biased region" description="Polar residues" evidence="1">
    <location>
        <begin position="798"/>
        <end position="808"/>
    </location>
</feature>
<feature type="region of interest" description="Disordered" evidence="1">
    <location>
        <begin position="1026"/>
        <end position="1164"/>
    </location>
</feature>
<feature type="compositionally biased region" description="Low complexity" evidence="1">
    <location>
        <begin position="1076"/>
        <end position="1085"/>
    </location>
</feature>
<feature type="region of interest" description="Disordered" evidence="1">
    <location>
        <begin position="517"/>
        <end position="548"/>
    </location>
</feature>
<proteinExistence type="predicted"/>
<feature type="region of interest" description="Disordered" evidence="1">
    <location>
        <begin position="696"/>
        <end position="727"/>
    </location>
</feature>
<feature type="compositionally biased region" description="Polar residues" evidence="1">
    <location>
        <begin position="517"/>
        <end position="540"/>
    </location>
</feature>
<gene>
    <name evidence="2" type="ORF">LACBIDRAFT_309858</name>
</gene>
<feature type="region of interest" description="Disordered" evidence="1">
    <location>
        <begin position="276"/>
        <end position="351"/>
    </location>
</feature>
<dbReference type="InParanoid" id="B0DT74"/>
<dbReference type="AlphaFoldDB" id="B0DT74"/>
<feature type="region of interest" description="Disordered" evidence="1">
    <location>
        <begin position="858"/>
        <end position="893"/>
    </location>
</feature>
<dbReference type="HOGENOM" id="CLU_274749_0_0_1"/>
<feature type="compositionally biased region" description="Low complexity" evidence="1">
    <location>
        <begin position="955"/>
        <end position="978"/>
    </location>
</feature>
<evidence type="ECO:0000313" key="2">
    <source>
        <dbReference type="EMBL" id="EDR02170.1"/>
    </source>
</evidence>